<keyword evidence="2" id="KW-1185">Reference proteome</keyword>
<sequence length="576" mass="65577">MADYAEQVLITGVKDGQHCVVCKVPPKERHTLVRDNRPNQSNAEFWPIRTPTDTQRLIREQTAANVRPVHPDYVHKVSNFTWRHAHVNVHEALVPDLLHQLHKGIVKHSLDWLSLLIGDIHGKSSKNLSTTGRHKLDDNYRNVPHYPGLKIFNHTAYSRISQWTGNEQKAIMRQAVPVHAPLLEKDAPDALRYLKAICDFVILAHYHSHDEDTLSYLLDALKRIDTYKHELRKYRPQDADGNAIWNIPKFHNVTHYIRAIERYGALHNFDTGSYVEAAHMWLVKVFFSLTNKKDTMSQILPCATSPISLKRLGWPSCRPTTAFGLNLPPSVWTTVKHVADHCDISDFAAAVAVFIRESRGPTAGSTAHGDEADRRELDHSWVHDYPIAISPSIKYWKADGKTDVDPTGESQAILRCAPNWQRRGEWIRHNAWVQEYDRASSGSDPLHGERVGQVQLIFQTHDLAGTCGDGPPRALVGMAMTMLQVSNGAKHNEVHGMLEFQAWPNPNSRTRPFLSSLKCYSVGQLLRAAHVIPANRTGKFLINNFVDFDEYNAVYSSTFLEDNKRHMDAYKKRKRR</sequence>
<dbReference type="Pfam" id="PF18759">
    <property type="entry name" value="Plavaka"/>
    <property type="match status" value="1"/>
</dbReference>
<evidence type="ECO:0000313" key="2">
    <source>
        <dbReference type="Proteomes" id="UP000799428"/>
    </source>
</evidence>
<reference evidence="1" key="1">
    <citation type="journal article" date="2020" name="Stud. Mycol.">
        <title>101 Dothideomycetes genomes: a test case for predicting lifestyles and emergence of pathogens.</title>
        <authorList>
            <person name="Haridas S."/>
            <person name="Albert R."/>
            <person name="Binder M."/>
            <person name="Bloem J."/>
            <person name="Labutti K."/>
            <person name="Salamov A."/>
            <person name="Andreopoulos B."/>
            <person name="Baker S."/>
            <person name="Barry K."/>
            <person name="Bills G."/>
            <person name="Bluhm B."/>
            <person name="Cannon C."/>
            <person name="Castanera R."/>
            <person name="Culley D."/>
            <person name="Daum C."/>
            <person name="Ezra D."/>
            <person name="Gonzalez J."/>
            <person name="Henrissat B."/>
            <person name="Kuo A."/>
            <person name="Liang C."/>
            <person name="Lipzen A."/>
            <person name="Lutzoni F."/>
            <person name="Magnuson J."/>
            <person name="Mondo S."/>
            <person name="Nolan M."/>
            <person name="Ohm R."/>
            <person name="Pangilinan J."/>
            <person name="Park H.-J."/>
            <person name="Ramirez L."/>
            <person name="Alfaro M."/>
            <person name="Sun H."/>
            <person name="Tritt A."/>
            <person name="Yoshinaga Y."/>
            <person name="Zwiers L.-H."/>
            <person name="Turgeon B."/>
            <person name="Goodwin S."/>
            <person name="Spatafora J."/>
            <person name="Crous P."/>
            <person name="Grigoriev I."/>
        </authorList>
    </citation>
    <scope>NUCLEOTIDE SEQUENCE</scope>
    <source>
        <strain evidence="1">CBS 279.74</strain>
    </source>
</reference>
<protein>
    <submittedName>
        <fullName evidence="1">Uncharacterized protein</fullName>
    </submittedName>
</protein>
<evidence type="ECO:0000313" key="1">
    <source>
        <dbReference type="EMBL" id="KAF2702389.1"/>
    </source>
</evidence>
<proteinExistence type="predicted"/>
<gene>
    <name evidence="1" type="ORF">K504DRAFT_394457</name>
</gene>
<organism evidence="1 2">
    <name type="scientific">Pleomassaria siparia CBS 279.74</name>
    <dbReference type="NCBI Taxonomy" id="1314801"/>
    <lineage>
        <taxon>Eukaryota</taxon>
        <taxon>Fungi</taxon>
        <taxon>Dikarya</taxon>
        <taxon>Ascomycota</taxon>
        <taxon>Pezizomycotina</taxon>
        <taxon>Dothideomycetes</taxon>
        <taxon>Pleosporomycetidae</taxon>
        <taxon>Pleosporales</taxon>
        <taxon>Pleomassariaceae</taxon>
        <taxon>Pleomassaria</taxon>
    </lineage>
</organism>
<dbReference type="InterPro" id="IPR041078">
    <property type="entry name" value="Plavaka"/>
</dbReference>
<dbReference type="OrthoDB" id="3799695at2759"/>
<name>A0A6G1JP35_9PLEO</name>
<accession>A0A6G1JP35</accession>
<dbReference type="AlphaFoldDB" id="A0A6G1JP35"/>
<dbReference type="EMBL" id="MU005854">
    <property type="protein sequence ID" value="KAF2702389.1"/>
    <property type="molecule type" value="Genomic_DNA"/>
</dbReference>
<dbReference type="Proteomes" id="UP000799428">
    <property type="component" value="Unassembled WGS sequence"/>
</dbReference>